<name>A0A7R9BWT6_9CRUS</name>
<protein>
    <submittedName>
        <fullName evidence="2">Uncharacterized protein</fullName>
    </submittedName>
</protein>
<dbReference type="AlphaFoldDB" id="A0A7R9BWT6"/>
<feature type="signal peptide" evidence="1">
    <location>
        <begin position="1"/>
        <end position="23"/>
    </location>
</feature>
<evidence type="ECO:0000313" key="2">
    <source>
        <dbReference type="EMBL" id="CAD7281954.1"/>
    </source>
</evidence>
<sequence length="89" mass="10077">MSFQKLLALLFVTFVAFACFSKATLLGALKPLNGDFGGHIDLVDNEQSAYEFGRKMGFKQATKLRLNQALKDDVRTGHFKTFLDTFIRR</sequence>
<evidence type="ECO:0000313" key="3">
    <source>
        <dbReference type="Proteomes" id="UP000678499"/>
    </source>
</evidence>
<reference evidence="2" key="1">
    <citation type="submission" date="2020-11" db="EMBL/GenBank/DDBJ databases">
        <authorList>
            <person name="Tran Van P."/>
        </authorList>
    </citation>
    <scope>NUCLEOTIDE SEQUENCE</scope>
</reference>
<organism evidence="2">
    <name type="scientific">Notodromas monacha</name>
    <dbReference type="NCBI Taxonomy" id="399045"/>
    <lineage>
        <taxon>Eukaryota</taxon>
        <taxon>Metazoa</taxon>
        <taxon>Ecdysozoa</taxon>
        <taxon>Arthropoda</taxon>
        <taxon>Crustacea</taxon>
        <taxon>Oligostraca</taxon>
        <taxon>Ostracoda</taxon>
        <taxon>Podocopa</taxon>
        <taxon>Podocopida</taxon>
        <taxon>Cypridocopina</taxon>
        <taxon>Cypridoidea</taxon>
        <taxon>Cyprididae</taxon>
        <taxon>Notodromas</taxon>
    </lineage>
</organism>
<dbReference type="EMBL" id="OA885356">
    <property type="protein sequence ID" value="CAD7281954.1"/>
    <property type="molecule type" value="Genomic_DNA"/>
</dbReference>
<keyword evidence="3" id="KW-1185">Reference proteome</keyword>
<evidence type="ECO:0000256" key="1">
    <source>
        <dbReference type="SAM" id="SignalP"/>
    </source>
</evidence>
<dbReference type="PROSITE" id="PS51257">
    <property type="entry name" value="PROKAR_LIPOPROTEIN"/>
    <property type="match status" value="1"/>
</dbReference>
<gene>
    <name evidence="2" type="ORF">NMOB1V02_LOCUS9587</name>
</gene>
<feature type="chain" id="PRO_5036210311" evidence="1">
    <location>
        <begin position="24"/>
        <end position="89"/>
    </location>
</feature>
<accession>A0A7R9BWT6</accession>
<keyword evidence="1" id="KW-0732">Signal</keyword>
<dbReference type="EMBL" id="CAJPEX010003319">
    <property type="protein sequence ID" value="CAG0922106.1"/>
    <property type="molecule type" value="Genomic_DNA"/>
</dbReference>
<proteinExistence type="predicted"/>
<dbReference type="Proteomes" id="UP000678499">
    <property type="component" value="Unassembled WGS sequence"/>
</dbReference>